<evidence type="ECO:0008006" key="9">
    <source>
        <dbReference type="Google" id="ProtNLM"/>
    </source>
</evidence>
<dbReference type="Pfam" id="PF00400">
    <property type="entry name" value="WD40"/>
    <property type="match status" value="2"/>
</dbReference>
<dbReference type="AlphaFoldDB" id="A0A7S3R5J7"/>
<evidence type="ECO:0000259" key="7">
    <source>
        <dbReference type="Pfam" id="PF23387"/>
    </source>
</evidence>
<dbReference type="Pfam" id="PF12894">
    <property type="entry name" value="ANAPC4_WD40"/>
    <property type="match status" value="1"/>
</dbReference>
<protein>
    <recommendedName>
        <fullName evidence="9">Intraflagellar transport protein 80</fullName>
    </recommendedName>
</protein>
<keyword evidence="4" id="KW-0853">WD repeat</keyword>
<name>A0A7S3R5J7_DUNTE</name>
<proteinExistence type="predicted"/>
<dbReference type="GO" id="GO:0030992">
    <property type="term" value="C:intraciliary transport particle B"/>
    <property type="evidence" value="ECO:0007669"/>
    <property type="project" value="TreeGrafter"/>
</dbReference>
<dbReference type="PANTHER" id="PTHR24098">
    <property type="entry name" value="OUTER SEGMENT 5"/>
    <property type="match status" value="1"/>
</dbReference>
<dbReference type="PROSITE" id="PS50082">
    <property type="entry name" value="WD_REPEATS_2"/>
    <property type="match status" value="2"/>
</dbReference>
<dbReference type="GO" id="GO:0060271">
    <property type="term" value="P:cilium assembly"/>
    <property type="evidence" value="ECO:0007669"/>
    <property type="project" value="TreeGrafter"/>
</dbReference>
<evidence type="ECO:0000256" key="3">
    <source>
        <dbReference type="ARBA" id="ARBA00023273"/>
    </source>
</evidence>
<dbReference type="InterPro" id="IPR056456">
    <property type="entry name" value="Beta-prop_IFT80_2nd"/>
</dbReference>
<dbReference type="GO" id="GO:0005929">
    <property type="term" value="C:cilium"/>
    <property type="evidence" value="ECO:0007669"/>
    <property type="project" value="UniProtKB-SubCell"/>
</dbReference>
<feature type="repeat" description="WD" evidence="4">
    <location>
        <begin position="182"/>
        <end position="214"/>
    </location>
</feature>
<evidence type="ECO:0000259" key="5">
    <source>
        <dbReference type="Pfam" id="PF12894"/>
    </source>
</evidence>
<dbReference type="EMBL" id="HBIP01030390">
    <property type="protein sequence ID" value="CAE0503360.1"/>
    <property type="molecule type" value="Transcribed_RNA"/>
</dbReference>
<evidence type="ECO:0000256" key="4">
    <source>
        <dbReference type="PROSITE-ProRule" id="PRU00221"/>
    </source>
</evidence>
<dbReference type="PANTHER" id="PTHR24098:SF0">
    <property type="entry name" value="OUTER SEGMENT 5"/>
    <property type="match status" value="1"/>
</dbReference>
<keyword evidence="2" id="KW-0969">Cilium</keyword>
<sequence length="765" mass="85555">MKLKLTQAPAPVHTELAPACGWSVWNELISCSDDQTLHKWNLQGEPEGKVCQLDAYYTDLHWYPLSSKRNQSGGTDVFAVGCTNGCFKVISRTGKLEKSVDAHSGACIALRWSYDGTALATAGEDGSVKIWSRNGMLRSTLAQSDSPVYSIVWGADSDQLCYSTGSNIIIRSSQSSAKQITWKAHEGVVLKVDWSPISSMVVSGGEDCKYKVWDSYGRLLYQGDPFDYAVTAVAWSPNGDLLAVGSQDTLQLCDRMGWAHSKSHLKTGSILGLSWTSDGTQLAGSGSNGTVVFAQVVDVAQEDGRVQVTLEDEHKVVVVDLLSEITDELEFRDRVVKISLGFDHLIVATSTQCHVYSISNLSTPYIFDLKEPVTLVMQCERHFLIMDHSSGIQLYTYEGRQLCNPKFPGLHPELMNQQMLGLSNDTIAVMEVGAQSSGTTVRFFDAAQGRPIGEPFQHSLEIKEIQLSQVGTSTERQLILIDRNRDLYVVGVMKRQPAKLASMVDSALWHNTTGMLAALVDQKLTVWYYPNEVFVDKEMLAKSRFVKADAEYGKAAHIQVFTGAKVLIRRSDGVLVTVATSPYPTMLYDMLRQGQWEKATRLCRFIKDPSMWATLASMAMANKELNTAETAFAEVDEVDKLHFVMKLKQVPHEEGRNAELALYRRRPDEAEAILIQAGLTYRAIKLNIKLFRWDRALDLAQQYNQHVDTVLWYRQRYLSCANGEESNERFIELNDKVAVDEQQVRQHIQEEKTAEAERPGAKRYV</sequence>
<dbReference type="InterPro" id="IPR056157">
    <property type="entry name" value="TPR_IFT80_172_dom"/>
</dbReference>
<dbReference type="InterPro" id="IPR001680">
    <property type="entry name" value="WD40_rpt"/>
</dbReference>
<dbReference type="Gene3D" id="1.25.40.470">
    <property type="match status" value="1"/>
</dbReference>
<reference evidence="8" key="1">
    <citation type="submission" date="2021-01" db="EMBL/GenBank/DDBJ databases">
        <authorList>
            <person name="Corre E."/>
            <person name="Pelletier E."/>
            <person name="Niang G."/>
            <person name="Scheremetjew M."/>
            <person name="Finn R."/>
            <person name="Kale V."/>
            <person name="Holt S."/>
            <person name="Cochrane G."/>
            <person name="Meng A."/>
            <person name="Brown T."/>
            <person name="Cohen L."/>
        </authorList>
    </citation>
    <scope>NUCLEOTIDE SEQUENCE</scope>
    <source>
        <strain evidence="8">CCMP1320</strain>
    </source>
</reference>
<dbReference type="PROSITE" id="PS50294">
    <property type="entry name" value="WD_REPEATS_REGION"/>
    <property type="match status" value="2"/>
</dbReference>
<dbReference type="SMART" id="SM00320">
    <property type="entry name" value="WD40"/>
    <property type="match status" value="6"/>
</dbReference>
<dbReference type="InterPro" id="IPR015943">
    <property type="entry name" value="WD40/YVTN_repeat-like_dom_sf"/>
</dbReference>
<evidence type="ECO:0000313" key="8">
    <source>
        <dbReference type="EMBL" id="CAE0503360.1"/>
    </source>
</evidence>
<organism evidence="8">
    <name type="scientific">Dunaliella tertiolecta</name>
    <name type="common">Green alga</name>
    <dbReference type="NCBI Taxonomy" id="3047"/>
    <lineage>
        <taxon>Eukaryota</taxon>
        <taxon>Viridiplantae</taxon>
        <taxon>Chlorophyta</taxon>
        <taxon>core chlorophytes</taxon>
        <taxon>Chlorophyceae</taxon>
        <taxon>CS clade</taxon>
        <taxon>Chlamydomonadales</taxon>
        <taxon>Dunaliellaceae</taxon>
        <taxon>Dunaliella</taxon>
    </lineage>
</organism>
<accession>A0A7S3R5J7</accession>
<dbReference type="FunFam" id="1.25.40.470:FF:000007">
    <property type="entry name" value="Intraflagellar transport 80 homolog (Chlamydomonas)"/>
    <property type="match status" value="1"/>
</dbReference>
<feature type="repeat" description="WD" evidence="4">
    <location>
        <begin position="100"/>
        <end position="132"/>
    </location>
</feature>
<dbReference type="InterPro" id="IPR036322">
    <property type="entry name" value="WD40_repeat_dom_sf"/>
</dbReference>
<feature type="domain" description="Anaphase-promoting complex subunit 4-like WD40" evidence="5">
    <location>
        <begin position="233"/>
        <end position="296"/>
    </location>
</feature>
<dbReference type="SUPFAM" id="SSF50978">
    <property type="entry name" value="WD40 repeat-like"/>
    <property type="match status" value="2"/>
</dbReference>
<evidence type="ECO:0000256" key="2">
    <source>
        <dbReference type="ARBA" id="ARBA00023069"/>
    </source>
</evidence>
<dbReference type="Pfam" id="PF23387">
    <property type="entry name" value="TPR_IFT80_172"/>
    <property type="match status" value="1"/>
</dbReference>
<evidence type="ECO:0000256" key="1">
    <source>
        <dbReference type="ARBA" id="ARBA00004138"/>
    </source>
</evidence>
<keyword evidence="3" id="KW-0966">Cell projection</keyword>
<dbReference type="Gene3D" id="2.130.10.10">
    <property type="entry name" value="YVTN repeat-like/Quinoprotein amine dehydrogenase"/>
    <property type="match status" value="2"/>
</dbReference>
<feature type="domain" description="IFT80 second beta-propeller" evidence="6">
    <location>
        <begin position="303"/>
        <end position="583"/>
    </location>
</feature>
<feature type="domain" description="IFT80/172/WDR35 TPR" evidence="7">
    <location>
        <begin position="611"/>
        <end position="756"/>
    </location>
</feature>
<evidence type="ECO:0000259" key="6">
    <source>
        <dbReference type="Pfam" id="PF23335"/>
    </source>
</evidence>
<gene>
    <name evidence="8" type="ORF">DTER00134_LOCUS18433</name>
</gene>
<dbReference type="Pfam" id="PF23335">
    <property type="entry name" value="Beta-prop_IFT80_2nd"/>
    <property type="match status" value="1"/>
</dbReference>
<comment type="subcellular location">
    <subcellularLocation>
        <location evidence="1">Cell projection</location>
        <location evidence="1">Cilium</location>
    </subcellularLocation>
</comment>
<dbReference type="InterPro" id="IPR024977">
    <property type="entry name" value="Apc4-like_WD40_dom"/>
</dbReference>